<proteinExistence type="inferred from homology"/>
<evidence type="ECO:0000256" key="1">
    <source>
        <dbReference type="ARBA" id="ARBA00008754"/>
    </source>
</evidence>
<gene>
    <name evidence="2" type="ORF">HBE96_22410</name>
</gene>
<dbReference type="GO" id="GO:0019316">
    <property type="term" value="P:D-allose catabolic process"/>
    <property type="evidence" value="ECO:0007669"/>
    <property type="project" value="TreeGrafter"/>
</dbReference>
<dbReference type="InterPro" id="IPR003500">
    <property type="entry name" value="RpiB_LacA_LacB"/>
</dbReference>
<dbReference type="GO" id="GO:0004751">
    <property type="term" value="F:ribose-5-phosphate isomerase activity"/>
    <property type="evidence" value="ECO:0007669"/>
    <property type="project" value="TreeGrafter"/>
</dbReference>
<dbReference type="GO" id="GO:0009052">
    <property type="term" value="P:pentose-phosphate shunt, non-oxidative branch"/>
    <property type="evidence" value="ECO:0007669"/>
    <property type="project" value="TreeGrafter"/>
</dbReference>
<comment type="similarity">
    <text evidence="1">Belongs to the LacAB/RpiB family.</text>
</comment>
<dbReference type="SUPFAM" id="SSF89623">
    <property type="entry name" value="Ribose/Galactose isomerase RpiB/AlsB"/>
    <property type="match status" value="1"/>
</dbReference>
<dbReference type="PANTHER" id="PTHR30345:SF5">
    <property type="entry name" value="GALACTOSE-6-PHOSPHATE ISOMERASE SUBUNIT LACA"/>
    <property type="match status" value="1"/>
</dbReference>
<dbReference type="RefSeq" id="WP_169299923.1">
    <property type="nucleotide sequence ID" value="NZ_JABBNI010000065.1"/>
</dbReference>
<evidence type="ECO:0000313" key="3">
    <source>
        <dbReference type="Proteomes" id="UP000537131"/>
    </source>
</evidence>
<dbReference type="Gene3D" id="3.40.1400.10">
    <property type="entry name" value="Sugar-phosphate isomerase, RpiB/LacA/LacB"/>
    <property type="match status" value="1"/>
</dbReference>
<dbReference type="PIRSF" id="PIRSF005384">
    <property type="entry name" value="RpiB_LacA_B"/>
    <property type="match status" value="1"/>
</dbReference>
<reference evidence="2 3" key="1">
    <citation type="submission" date="2020-06" db="EMBL/GenBank/DDBJ databases">
        <title>Complete Genome Sequence of Clostridium muelleri sp. nov. P21T, an Acid-Alcohol Producing Acetogen Isolated from Old Hay.</title>
        <authorList>
            <person name="Duncan K.E."/>
            <person name="Tanner R.S."/>
        </authorList>
    </citation>
    <scope>NUCLEOTIDE SEQUENCE [LARGE SCALE GENOMIC DNA]</scope>
    <source>
        <strain evidence="2 3">P21</strain>
    </source>
</reference>
<organism evidence="2 3">
    <name type="scientific">Clostridium muellerianum</name>
    <dbReference type="NCBI Taxonomy" id="2716538"/>
    <lineage>
        <taxon>Bacteria</taxon>
        <taxon>Bacillati</taxon>
        <taxon>Bacillota</taxon>
        <taxon>Clostridia</taxon>
        <taxon>Eubacteriales</taxon>
        <taxon>Clostridiaceae</taxon>
        <taxon>Clostridium</taxon>
    </lineage>
</organism>
<dbReference type="Proteomes" id="UP000537131">
    <property type="component" value="Unassembled WGS sequence"/>
</dbReference>
<dbReference type="InterPro" id="IPR036569">
    <property type="entry name" value="RpiB_LacA_LacB_sf"/>
</dbReference>
<name>A0A7Y0EKU9_9CLOT</name>
<protein>
    <submittedName>
        <fullName evidence="2">Galactose-6-phosphate isomerase subunit LacA</fullName>
    </submittedName>
</protein>
<dbReference type="PANTHER" id="PTHR30345">
    <property type="entry name" value="RIBOSE-5-PHOSPHATE ISOMERASE B"/>
    <property type="match status" value="1"/>
</dbReference>
<evidence type="ECO:0000313" key="2">
    <source>
        <dbReference type="EMBL" id="NMM65334.1"/>
    </source>
</evidence>
<keyword evidence="2" id="KW-0413">Isomerase</keyword>
<dbReference type="Pfam" id="PF02502">
    <property type="entry name" value="LacAB_rpiB"/>
    <property type="match status" value="1"/>
</dbReference>
<sequence length="143" mass="15832">MKIAICSDKNSVKLKNVLKEYIKELGHNVKDYSDNNSLEDYLNQIVNVSKKAAQKEFDRVIFIDAVGGKSFIISSKVKGMVTACVSDEHSAKMTRDHNGSLGIAIGSDLVGEVLAKNLVKIFIEKNFSAGRHMVRIDMLNKMA</sequence>
<dbReference type="EMBL" id="JABBNI010000065">
    <property type="protein sequence ID" value="NMM65334.1"/>
    <property type="molecule type" value="Genomic_DNA"/>
</dbReference>
<dbReference type="AlphaFoldDB" id="A0A7Y0EKU9"/>
<accession>A0A7Y0EKU9</accession>
<comment type="caution">
    <text evidence="2">The sequence shown here is derived from an EMBL/GenBank/DDBJ whole genome shotgun (WGS) entry which is preliminary data.</text>
</comment>
<keyword evidence="3" id="KW-1185">Reference proteome</keyword>